<reference evidence="2 3" key="1">
    <citation type="journal article" date="2009" name="Stand. Genomic Sci.">
        <title>Complete genome sequence of Beutenbergia cavernae type strain (HKI 0122).</title>
        <authorList>
            <person name="Land M."/>
            <person name="Pukall R."/>
            <person name="Abt B."/>
            <person name="Goker M."/>
            <person name="Rohde M."/>
            <person name="Glavina Del Rio T."/>
            <person name="Tice H."/>
            <person name="Copeland A."/>
            <person name="Cheng J.F."/>
            <person name="Lucas S."/>
            <person name="Chen F."/>
            <person name="Nolan M."/>
            <person name="Bruce D."/>
            <person name="Goodwin L."/>
            <person name="Pitluck S."/>
            <person name="Ivanova N."/>
            <person name="Mavromatis K."/>
            <person name="Ovchinnikova G."/>
            <person name="Pati A."/>
            <person name="Chen A."/>
            <person name="Palaniappan K."/>
            <person name="Hauser L."/>
            <person name="Chang Y.J."/>
            <person name="Jefferies C.C."/>
            <person name="Saunders E."/>
            <person name="Brettin T."/>
            <person name="Detter J.C."/>
            <person name="Han C."/>
            <person name="Chain P."/>
            <person name="Bristow J."/>
            <person name="Eisen J.A."/>
            <person name="Markowitz V."/>
            <person name="Hugenholtz P."/>
            <person name="Kyrpides N.C."/>
            <person name="Klenk H.P."/>
            <person name="Lapidus A."/>
        </authorList>
    </citation>
    <scope>NUCLEOTIDE SEQUENCE [LARGE SCALE GENOMIC DNA]</scope>
    <source>
        <strain evidence="3">ATCC BAA-8 / DSM 12333 / NBRC 16432</strain>
    </source>
</reference>
<feature type="transmembrane region" description="Helical" evidence="1">
    <location>
        <begin position="138"/>
        <end position="164"/>
    </location>
</feature>
<dbReference type="EMBL" id="CP001618">
    <property type="protein sequence ID" value="ACQ82131.1"/>
    <property type="molecule type" value="Genomic_DNA"/>
</dbReference>
<dbReference type="HOGENOM" id="CLU_945482_0_0_11"/>
<feature type="transmembrane region" description="Helical" evidence="1">
    <location>
        <begin position="184"/>
        <end position="217"/>
    </location>
</feature>
<keyword evidence="1" id="KW-1133">Transmembrane helix</keyword>
<accession>C5C4K7</accession>
<proteinExistence type="predicted"/>
<evidence type="ECO:0000313" key="3">
    <source>
        <dbReference type="Proteomes" id="UP000007962"/>
    </source>
</evidence>
<protein>
    <submittedName>
        <fullName evidence="2">Uncharacterized protein</fullName>
    </submittedName>
</protein>
<keyword evidence="1" id="KW-0472">Membrane</keyword>
<dbReference type="AlphaFoldDB" id="C5C4K7"/>
<dbReference type="KEGG" id="bcv:Bcav_3889"/>
<sequence>MYRAELLKLRTTRAPWVVALVAVAGMVLTQTLTIALPRTLRLLDELDATQTGGGTGLAGGAMPDLAALTDLGAAPAQRGLLDLLGNGPGGSGSTGVTALCMLLLGTLAATTDFRTGGIVPTALVIPSRVRILAGKAGATATVAVVTGVALAVVTALGLVVAVATTPGARLALGAGEALGVWGRGLVVMVLLAWLGLAVGTLVRGQVAAVVVVVALALVEPMVQAATLVLTGGAATITSWMPLTLASLASVGRGTAELFGGSSPMGAATALAGLLVWAAVLLGAAGFVFRRRDLA</sequence>
<evidence type="ECO:0000313" key="2">
    <source>
        <dbReference type="EMBL" id="ACQ82131.1"/>
    </source>
</evidence>
<keyword evidence="3" id="KW-1185">Reference proteome</keyword>
<dbReference type="Proteomes" id="UP000007962">
    <property type="component" value="Chromosome"/>
</dbReference>
<dbReference type="RefSeq" id="WP_015884368.1">
    <property type="nucleotide sequence ID" value="NC_012669.1"/>
</dbReference>
<gene>
    <name evidence="2" type="ordered locus">Bcav_3889</name>
</gene>
<evidence type="ECO:0000256" key="1">
    <source>
        <dbReference type="SAM" id="Phobius"/>
    </source>
</evidence>
<organism evidence="2 3">
    <name type="scientific">Beutenbergia cavernae (strain ATCC BAA-8 / DSM 12333 / CCUG 43141 / JCM 11478 / NBRC 16432 / NCIMB 13614 / HKI 0122)</name>
    <dbReference type="NCBI Taxonomy" id="471853"/>
    <lineage>
        <taxon>Bacteria</taxon>
        <taxon>Bacillati</taxon>
        <taxon>Actinomycetota</taxon>
        <taxon>Actinomycetes</taxon>
        <taxon>Micrococcales</taxon>
        <taxon>Beutenbergiaceae</taxon>
        <taxon>Beutenbergia</taxon>
    </lineage>
</organism>
<dbReference type="OrthoDB" id="5146310at2"/>
<feature type="transmembrane region" description="Helical" evidence="1">
    <location>
        <begin position="16"/>
        <end position="36"/>
    </location>
</feature>
<feature type="transmembrane region" description="Helical" evidence="1">
    <location>
        <begin position="264"/>
        <end position="288"/>
    </location>
</feature>
<keyword evidence="1" id="KW-0812">Transmembrane</keyword>
<dbReference type="eggNOG" id="ENOG502ZAD0">
    <property type="taxonomic scope" value="Bacteria"/>
</dbReference>
<name>C5C4K7_BEUC1</name>
<dbReference type="STRING" id="471853.Bcav_3889"/>